<proteinExistence type="predicted"/>
<accession>A0A517RCU0</accession>
<dbReference type="GO" id="GO:0003700">
    <property type="term" value="F:DNA-binding transcription factor activity"/>
    <property type="evidence" value="ECO:0007669"/>
    <property type="project" value="InterPro"/>
</dbReference>
<dbReference type="InterPro" id="IPR009057">
    <property type="entry name" value="Homeodomain-like_sf"/>
</dbReference>
<evidence type="ECO:0000256" key="3">
    <source>
        <dbReference type="ARBA" id="ARBA00023159"/>
    </source>
</evidence>
<dbReference type="SUPFAM" id="SSF51215">
    <property type="entry name" value="Regulatory protein AraC"/>
    <property type="match status" value="1"/>
</dbReference>
<dbReference type="InterPro" id="IPR018062">
    <property type="entry name" value="HTH_AraC-typ_CS"/>
</dbReference>
<dbReference type="InterPro" id="IPR020449">
    <property type="entry name" value="Tscrpt_reg_AraC-type_HTH"/>
</dbReference>
<evidence type="ECO:0000256" key="2">
    <source>
        <dbReference type="ARBA" id="ARBA00023125"/>
    </source>
</evidence>
<keyword evidence="2" id="KW-0238">DNA-binding</keyword>
<dbReference type="InterPro" id="IPR050204">
    <property type="entry name" value="AraC_XylS_family_regulators"/>
</dbReference>
<dbReference type="InterPro" id="IPR014710">
    <property type="entry name" value="RmlC-like_jellyroll"/>
</dbReference>
<evidence type="ECO:0000313" key="6">
    <source>
        <dbReference type="EMBL" id="QDT41666.1"/>
    </source>
</evidence>
<sequence length="299" mass="33205">MKKTHVSGTQDSSANRADLMIDVDKSYLAYSLPVPRPFMHFRSGHFPAGTTTQRHHHSIVAMHGSLQGPLTLQTSTGRHALDAGDFCILAPGVDHCWSNAGTHTAATVSFLIDTDRPGRWPVSSGIAEACRELNQLVQGIHYLNSAGDPDLQHAFWQIADQLTVERPWKKLGVAGRLWTFLGLVLERLSPDLINAREHGVAQQIRRLLLSRVNDRLTIAEVAESVHVSATCAKEVFRATFGCGIMSYFNELKIWQAKRLLCDPSLTIDQVSSKLGFSSPTYFSQTFRKHTGETPSEFRK</sequence>
<protein>
    <submittedName>
        <fullName evidence="6">Arabinose operon regulatory protein</fullName>
    </submittedName>
</protein>
<keyword evidence="4" id="KW-0804">Transcription</keyword>
<dbReference type="Gene3D" id="1.10.10.60">
    <property type="entry name" value="Homeodomain-like"/>
    <property type="match status" value="2"/>
</dbReference>
<evidence type="ECO:0000256" key="1">
    <source>
        <dbReference type="ARBA" id="ARBA00023015"/>
    </source>
</evidence>
<dbReference type="InterPro" id="IPR037923">
    <property type="entry name" value="HTH-like"/>
</dbReference>
<reference evidence="6 7" key="1">
    <citation type="submission" date="2019-02" db="EMBL/GenBank/DDBJ databases">
        <title>Deep-cultivation of Planctomycetes and their phenomic and genomic characterization uncovers novel biology.</title>
        <authorList>
            <person name="Wiegand S."/>
            <person name="Jogler M."/>
            <person name="Boedeker C."/>
            <person name="Pinto D."/>
            <person name="Vollmers J."/>
            <person name="Rivas-Marin E."/>
            <person name="Kohn T."/>
            <person name="Peeters S.H."/>
            <person name="Heuer A."/>
            <person name="Rast P."/>
            <person name="Oberbeckmann S."/>
            <person name="Bunk B."/>
            <person name="Jeske O."/>
            <person name="Meyerdierks A."/>
            <person name="Storesund J.E."/>
            <person name="Kallscheuer N."/>
            <person name="Luecker S."/>
            <person name="Lage O.M."/>
            <person name="Pohl T."/>
            <person name="Merkel B.J."/>
            <person name="Hornburger P."/>
            <person name="Mueller R.-W."/>
            <person name="Bruemmer F."/>
            <person name="Labrenz M."/>
            <person name="Spormann A.M."/>
            <person name="Op den Camp H."/>
            <person name="Overmann J."/>
            <person name="Amann R."/>
            <person name="Jetten M.S.M."/>
            <person name="Mascher T."/>
            <person name="Medema M.H."/>
            <person name="Devos D.P."/>
            <person name="Kaster A.-K."/>
            <person name="Ovreas L."/>
            <person name="Rohde M."/>
            <person name="Galperin M.Y."/>
            <person name="Jogler C."/>
        </authorList>
    </citation>
    <scope>NUCLEOTIDE SEQUENCE [LARGE SCALE GENOMIC DNA]</scope>
    <source>
        <strain evidence="6 7">Pan241w</strain>
    </source>
</reference>
<evidence type="ECO:0000256" key="4">
    <source>
        <dbReference type="ARBA" id="ARBA00023163"/>
    </source>
</evidence>
<dbReference type="PROSITE" id="PS01124">
    <property type="entry name" value="HTH_ARAC_FAMILY_2"/>
    <property type="match status" value="1"/>
</dbReference>
<name>A0A517RCU0_9PLAN</name>
<dbReference type="RefSeq" id="WP_198000400.1">
    <property type="nucleotide sequence ID" value="NZ_CP036269.1"/>
</dbReference>
<evidence type="ECO:0000313" key="7">
    <source>
        <dbReference type="Proteomes" id="UP000317171"/>
    </source>
</evidence>
<dbReference type="Gene3D" id="2.60.120.10">
    <property type="entry name" value="Jelly Rolls"/>
    <property type="match status" value="1"/>
</dbReference>
<dbReference type="SMART" id="SM00342">
    <property type="entry name" value="HTH_ARAC"/>
    <property type="match status" value="1"/>
</dbReference>
<feature type="domain" description="HTH araC/xylS-type" evidence="5">
    <location>
        <begin position="202"/>
        <end position="299"/>
    </location>
</feature>
<dbReference type="EMBL" id="CP036269">
    <property type="protein sequence ID" value="QDT41666.1"/>
    <property type="molecule type" value="Genomic_DNA"/>
</dbReference>
<evidence type="ECO:0000259" key="5">
    <source>
        <dbReference type="PROSITE" id="PS01124"/>
    </source>
</evidence>
<dbReference type="Proteomes" id="UP000317171">
    <property type="component" value="Chromosome"/>
</dbReference>
<keyword evidence="3" id="KW-0010">Activator</keyword>
<dbReference type="KEGG" id="gaz:Pan241w_17290"/>
<dbReference type="SUPFAM" id="SSF46689">
    <property type="entry name" value="Homeodomain-like"/>
    <property type="match status" value="1"/>
</dbReference>
<dbReference type="PRINTS" id="PR00032">
    <property type="entry name" value="HTHARAC"/>
</dbReference>
<gene>
    <name evidence="6" type="primary">araC</name>
    <name evidence="6" type="ORF">Pan241w_17290</name>
</gene>
<dbReference type="PROSITE" id="PS00041">
    <property type="entry name" value="HTH_ARAC_FAMILY_1"/>
    <property type="match status" value="1"/>
</dbReference>
<dbReference type="GO" id="GO:0043565">
    <property type="term" value="F:sequence-specific DNA binding"/>
    <property type="evidence" value="ECO:0007669"/>
    <property type="project" value="InterPro"/>
</dbReference>
<dbReference type="PANTHER" id="PTHR46796">
    <property type="entry name" value="HTH-TYPE TRANSCRIPTIONAL ACTIVATOR RHAS-RELATED"/>
    <property type="match status" value="1"/>
</dbReference>
<keyword evidence="7" id="KW-1185">Reference proteome</keyword>
<keyword evidence="1" id="KW-0805">Transcription regulation</keyword>
<dbReference type="AlphaFoldDB" id="A0A517RCU0"/>
<organism evidence="6 7">
    <name type="scientific">Gimesia alba</name>
    <dbReference type="NCBI Taxonomy" id="2527973"/>
    <lineage>
        <taxon>Bacteria</taxon>
        <taxon>Pseudomonadati</taxon>
        <taxon>Planctomycetota</taxon>
        <taxon>Planctomycetia</taxon>
        <taxon>Planctomycetales</taxon>
        <taxon>Planctomycetaceae</taxon>
        <taxon>Gimesia</taxon>
    </lineage>
</organism>
<dbReference type="Pfam" id="PF12833">
    <property type="entry name" value="HTH_18"/>
    <property type="match status" value="1"/>
</dbReference>
<dbReference type="InterPro" id="IPR018060">
    <property type="entry name" value="HTH_AraC"/>
</dbReference>